<evidence type="ECO:0000313" key="3">
    <source>
        <dbReference type="EMBL" id="GAA4661623.1"/>
    </source>
</evidence>
<keyword evidence="2" id="KW-0812">Transmembrane</keyword>
<dbReference type="EMBL" id="BAABJA010000003">
    <property type="protein sequence ID" value="GAA4661623.1"/>
    <property type="molecule type" value="Genomic_DNA"/>
</dbReference>
<keyword evidence="2" id="KW-1133">Transmembrane helix</keyword>
<dbReference type="RefSeq" id="WP_345118715.1">
    <property type="nucleotide sequence ID" value="NZ_BAABJA010000003.1"/>
</dbReference>
<proteinExistence type="predicted"/>
<dbReference type="Proteomes" id="UP001501699">
    <property type="component" value="Unassembled WGS sequence"/>
</dbReference>
<comment type="caution">
    <text evidence="3">The sequence shown here is derived from an EMBL/GenBank/DDBJ whole genome shotgun (WGS) entry which is preliminary data.</text>
</comment>
<keyword evidence="2" id="KW-0472">Membrane</keyword>
<organism evidence="3 4">
    <name type="scientific">Bartonella pachyuromydis</name>
    <dbReference type="NCBI Taxonomy" id="931097"/>
    <lineage>
        <taxon>Bacteria</taxon>
        <taxon>Pseudomonadati</taxon>
        <taxon>Pseudomonadota</taxon>
        <taxon>Alphaproteobacteria</taxon>
        <taxon>Hyphomicrobiales</taxon>
        <taxon>Bartonellaceae</taxon>
        <taxon>Bartonella</taxon>
    </lineage>
</organism>
<keyword evidence="4" id="KW-1185">Reference proteome</keyword>
<evidence type="ECO:0000256" key="1">
    <source>
        <dbReference type="SAM" id="MobiDB-lite"/>
    </source>
</evidence>
<feature type="compositionally biased region" description="Polar residues" evidence="1">
    <location>
        <begin position="113"/>
        <end position="122"/>
    </location>
</feature>
<evidence type="ECO:0000313" key="4">
    <source>
        <dbReference type="Proteomes" id="UP001501699"/>
    </source>
</evidence>
<protein>
    <submittedName>
        <fullName evidence="3">Uncharacterized protein</fullName>
    </submittedName>
</protein>
<gene>
    <name evidence="3" type="ORF">GCM10023262_06850</name>
</gene>
<reference evidence="4" key="1">
    <citation type="journal article" date="2019" name="Int. J. Syst. Evol. Microbiol.">
        <title>The Global Catalogue of Microorganisms (GCM) 10K type strain sequencing project: providing services to taxonomists for standard genome sequencing and annotation.</title>
        <authorList>
            <consortium name="The Broad Institute Genomics Platform"/>
            <consortium name="The Broad Institute Genome Sequencing Center for Infectious Disease"/>
            <person name="Wu L."/>
            <person name="Ma J."/>
        </authorList>
    </citation>
    <scope>NUCLEOTIDE SEQUENCE [LARGE SCALE GENOMIC DNA]</scope>
    <source>
        <strain evidence="4">JCM 17714</strain>
    </source>
</reference>
<feature type="transmembrane region" description="Helical" evidence="2">
    <location>
        <begin position="12"/>
        <end position="37"/>
    </location>
</feature>
<evidence type="ECO:0000256" key="2">
    <source>
        <dbReference type="SAM" id="Phobius"/>
    </source>
</evidence>
<feature type="compositionally biased region" description="Basic and acidic residues" evidence="1">
    <location>
        <begin position="124"/>
        <end position="135"/>
    </location>
</feature>
<name>A0ABP8VE68_9HYPH</name>
<accession>A0ABP8VE68</accession>
<feature type="region of interest" description="Disordered" evidence="1">
    <location>
        <begin position="113"/>
        <end position="150"/>
    </location>
</feature>
<sequence length="172" mass="19397">MVIWLSNQIGTTAANIIISFVFCVIICTAVAMIILFVSRLNRKKLRINGNKHPPRLTLCETIAIDRTRHLVLVRCDNKEHLLLVGGPTDIVVEANINNTSLIKKIDVQPILTTTETNRNNSPTEEERFLDKREHTQSNTTGPFMKQHVEDSAITAEIEGRQEPSLFIPSQNK</sequence>